<sequence>MSSKLEIEYGDYCFTATLEIRESGRTAVVDWHLESASRSKTLAWVVFDRFLERHDFVDEEEARAHIVDWLERLADPRSGASVEMANAKGVAAGAVAAGASAASAASAESTGSTSSATEIVGETIMDIADDLDWIDMIAEWFFN</sequence>
<keyword evidence="2" id="KW-1185">Reference proteome</keyword>
<dbReference type="RefSeq" id="WP_301755189.1">
    <property type="nucleotide sequence ID" value="NZ_JAUJSQ010000003.1"/>
</dbReference>
<organism evidence="1 2">
    <name type="scientific">Burkholderia metallica</name>
    <dbReference type="NCBI Taxonomy" id="488729"/>
    <lineage>
        <taxon>Bacteria</taxon>
        <taxon>Pseudomonadati</taxon>
        <taxon>Pseudomonadota</taxon>
        <taxon>Betaproteobacteria</taxon>
        <taxon>Burkholderiales</taxon>
        <taxon>Burkholderiaceae</taxon>
        <taxon>Burkholderia</taxon>
        <taxon>Burkholderia cepacia complex</taxon>
    </lineage>
</organism>
<comment type="caution">
    <text evidence="1">The sequence shown here is derived from an EMBL/GenBank/DDBJ whole genome shotgun (WGS) entry which is preliminary data.</text>
</comment>
<dbReference type="EMBL" id="JAUJSQ010000003">
    <property type="protein sequence ID" value="MDN7931460.1"/>
    <property type="molecule type" value="Genomic_DNA"/>
</dbReference>
<protein>
    <submittedName>
        <fullName evidence="1">Uncharacterized protein</fullName>
    </submittedName>
</protein>
<dbReference type="Proteomes" id="UP001171606">
    <property type="component" value="Unassembled WGS sequence"/>
</dbReference>
<evidence type="ECO:0000313" key="2">
    <source>
        <dbReference type="Proteomes" id="UP001171606"/>
    </source>
</evidence>
<evidence type="ECO:0000313" key="1">
    <source>
        <dbReference type="EMBL" id="MDN7931460.1"/>
    </source>
</evidence>
<reference evidence="1" key="1">
    <citation type="submission" date="2023-07" db="EMBL/GenBank/DDBJ databases">
        <title>A collection of bacterial strains from the Burkholderia cepacia Research Laboratory and Repository.</title>
        <authorList>
            <person name="Lipuma J."/>
            <person name="Spilker T."/>
            <person name="Caverly L."/>
        </authorList>
    </citation>
    <scope>NUCLEOTIDE SEQUENCE</scope>
    <source>
        <strain evidence="1">AU42020</strain>
    </source>
</reference>
<name>A0ABT8P9P2_9BURK</name>
<proteinExistence type="predicted"/>
<gene>
    <name evidence="1" type="ORF">QZM52_09200</name>
</gene>
<accession>A0ABT8P9P2</accession>